<dbReference type="EMBL" id="JABWMJ010000009">
    <property type="protein sequence ID" value="NUZ07838.1"/>
    <property type="molecule type" value="Genomic_DNA"/>
</dbReference>
<dbReference type="RefSeq" id="WP_176070673.1">
    <property type="nucleotide sequence ID" value="NZ_JABWMJ010000009.1"/>
</dbReference>
<dbReference type="Pfam" id="PF24681">
    <property type="entry name" value="Kelch_KLHDC2_KLHL20_DRC7"/>
    <property type="match status" value="1"/>
</dbReference>
<evidence type="ECO:0000256" key="2">
    <source>
        <dbReference type="SAM" id="SignalP"/>
    </source>
</evidence>
<sequence length="372" mass="39627">MQRRLFLGGGAALTLGACAGPTPHHHAGPSPATPSPEPYHNLRGGVPHHLTPEQEAQRVTASPAPAGAPGRWVGRAALPLPRSEMAWATIAQGRMHIVGGYGEGAVNRPYHHIYDPVADRWLIGAPLPRGANHVAVASDDARVYAFGGFTEQNRGADSHAYAYEVATNRWQPIAPLPRPRGAAAAVLLDGRIHLIGGASEPAAERASVGWHEVYDPKEDRWTTRKPLPGARDHVGCIADAGRIHVIGGRFNTFEYNTELHHVYLPAADTWELRAPLPTARSGHGLVVYRGRYFAMGGEGGFLTGGVPRQAKVFGQMESYDPASDSWQHHAPMPTPRHAVGAVTIGDWVYVAGGGAVLGGSVQSAIHEAFTLG</sequence>
<evidence type="ECO:0000313" key="4">
    <source>
        <dbReference type="Proteomes" id="UP000529637"/>
    </source>
</evidence>
<feature type="signal peptide" evidence="2">
    <location>
        <begin position="1"/>
        <end position="19"/>
    </location>
</feature>
<name>A0A7Y6NR68_9BURK</name>
<accession>A0A7Y6NR68</accession>
<proteinExistence type="predicted"/>
<dbReference type="PANTHER" id="PTHR46375:SF3">
    <property type="entry name" value="KELCH REPEAT AND BTB DOMAIN-CONTAINING PROTEIN 13"/>
    <property type="match status" value="1"/>
</dbReference>
<comment type="caution">
    <text evidence="3">The sequence shown here is derived from an EMBL/GenBank/DDBJ whole genome shotgun (WGS) entry which is preliminary data.</text>
</comment>
<dbReference type="PANTHER" id="PTHR46375">
    <property type="entry name" value="KELCH REPEAT AND BTB DOMAIN-CONTAINING PROTEIN 13-RELATED"/>
    <property type="match status" value="1"/>
</dbReference>
<keyword evidence="2" id="KW-0732">Signal</keyword>
<dbReference type="InterPro" id="IPR052392">
    <property type="entry name" value="Kelch-BTB_domain-containing"/>
</dbReference>
<dbReference type="SMART" id="SM00612">
    <property type="entry name" value="Kelch"/>
    <property type="match status" value="4"/>
</dbReference>
<evidence type="ECO:0000256" key="1">
    <source>
        <dbReference type="SAM" id="MobiDB-lite"/>
    </source>
</evidence>
<organism evidence="3 4">
    <name type="scientific">Piscinibacter koreensis</name>
    <dbReference type="NCBI Taxonomy" id="2742824"/>
    <lineage>
        <taxon>Bacteria</taxon>
        <taxon>Pseudomonadati</taxon>
        <taxon>Pseudomonadota</taxon>
        <taxon>Betaproteobacteria</taxon>
        <taxon>Burkholderiales</taxon>
        <taxon>Sphaerotilaceae</taxon>
        <taxon>Piscinibacter</taxon>
    </lineage>
</organism>
<dbReference type="SUPFAM" id="SSF117281">
    <property type="entry name" value="Kelch motif"/>
    <property type="match status" value="1"/>
</dbReference>
<dbReference type="PROSITE" id="PS51257">
    <property type="entry name" value="PROKAR_LIPOPROTEIN"/>
    <property type="match status" value="1"/>
</dbReference>
<dbReference type="AlphaFoldDB" id="A0A7Y6NR68"/>
<evidence type="ECO:0000313" key="3">
    <source>
        <dbReference type="EMBL" id="NUZ07838.1"/>
    </source>
</evidence>
<dbReference type="InterPro" id="IPR015915">
    <property type="entry name" value="Kelch-typ_b-propeller"/>
</dbReference>
<protein>
    <submittedName>
        <fullName evidence="3">Galactose oxidase</fullName>
    </submittedName>
</protein>
<dbReference type="Gene3D" id="2.120.10.80">
    <property type="entry name" value="Kelch-type beta propeller"/>
    <property type="match status" value="2"/>
</dbReference>
<keyword evidence="4" id="KW-1185">Reference proteome</keyword>
<gene>
    <name evidence="3" type="ORF">HQN59_18905</name>
</gene>
<dbReference type="InterPro" id="IPR006652">
    <property type="entry name" value="Kelch_1"/>
</dbReference>
<dbReference type="Proteomes" id="UP000529637">
    <property type="component" value="Unassembled WGS sequence"/>
</dbReference>
<feature type="chain" id="PRO_5030582202" evidence="2">
    <location>
        <begin position="20"/>
        <end position="372"/>
    </location>
</feature>
<reference evidence="3 4" key="1">
    <citation type="submission" date="2020-06" db="EMBL/GenBank/DDBJ databases">
        <title>Schlegella sp. ID0723 isolated from air conditioner.</title>
        <authorList>
            <person name="Kim D.Y."/>
            <person name="Kim D.-U."/>
        </authorList>
    </citation>
    <scope>NUCLEOTIDE SEQUENCE [LARGE SCALE GENOMIC DNA]</scope>
    <source>
        <strain evidence="3 4">ID0723</strain>
    </source>
</reference>
<feature type="region of interest" description="Disordered" evidence="1">
    <location>
        <begin position="20"/>
        <end position="48"/>
    </location>
</feature>